<dbReference type="Gene3D" id="2.40.10.10">
    <property type="entry name" value="Trypsin-like serine proteases"/>
    <property type="match status" value="1"/>
</dbReference>
<keyword evidence="1" id="KW-0732">Signal</keyword>
<accession>A0A8J2MU10</accession>
<reference evidence="2" key="1">
    <citation type="submission" date="2021-04" db="EMBL/GenBank/DDBJ databases">
        <authorList>
            <person name="Chebbi M.A.C M."/>
        </authorList>
    </citation>
    <scope>NUCLEOTIDE SEQUENCE</scope>
</reference>
<evidence type="ECO:0000313" key="3">
    <source>
        <dbReference type="Proteomes" id="UP000786811"/>
    </source>
</evidence>
<keyword evidence="3" id="KW-1185">Reference proteome</keyword>
<proteinExistence type="predicted"/>
<organism evidence="2 3">
    <name type="scientific">Cotesia congregata</name>
    <name type="common">Parasitoid wasp</name>
    <name type="synonym">Apanteles congregatus</name>
    <dbReference type="NCBI Taxonomy" id="51543"/>
    <lineage>
        <taxon>Eukaryota</taxon>
        <taxon>Metazoa</taxon>
        <taxon>Ecdysozoa</taxon>
        <taxon>Arthropoda</taxon>
        <taxon>Hexapoda</taxon>
        <taxon>Insecta</taxon>
        <taxon>Pterygota</taxon>
        <taxon>Neoptera</taxon>
        <taxon>Endopterygota</taxon>
        <taxon>Hymenoptera</taxon>
        <taxon>Apocrita</taxon>
        <taxon>Ichneumonoidea</taxon>
        <taxon>Braconidae</taxon>
        <taxon>Microgastrinae</taxon>
        <taxon>Cotesia</taxon>
    </lineage>
</organism>
<evidence type="ECO:0000313" key="2">
    <source>
        <dbReference type="EMBL" id="CAG5095633.1"/>
    </source>
</evidence>
<dbReference type="EMBL" id="CAJNRD030001121">
    <property type="protein sequence ID" value="CAG5095633.1"/>
    <property type="molecule type" value="Genomic_DNA"/>
</dbReference>
<comment type="caution">
    <text evidence="2">The sequence shown here is derived from an EMBL/GenBank/DDBJ whole genome shotgun (WGS) entry which is preliminary data.</text>
</comment>
<dbReference type="InterPro" id="IPR043504">
    <property type="entry name" value="Peptidase_S1_PA_chymotrypsin"/>
</dbReference>
<feature type="chain" id="PRO_5035302983" description="Peptidase S1 domain-containing protein" evidence="1">
    <location>
        <begin position="24"/>
        <end position="397"/>
    </location>
</feature>
<name>A0A8J2MU10_COTCN</name>
<sequence length="397" mass="45447">MIEFKKYFFLTSLFLQLFTFNTASIIKDRVPSDNLENDSIKTVLQTLVPIIQLHGPDFGLHICDGVLIHPRAVFASRACIRNYLPHSYAVSIYKWKNSRASINRTQLHRVQYFLNSYVYFGFLKQDKSLLNIQSENYEYINMKTPVLLVLKEPINSMVPATFTHSMTSQDMHNKQKSKECYRLEIAPNFSQTNSSIESAILYKVIPDGKILTPSEIKTIYYASVHQKFVDDIKNNGNISLLYVSYDSIFVTSSQKIVDNTISRSSGSPLVCRRHPQDPFQLTGILIDTLDNFPAYFAINEIWTKQKLVFLNSLKQYIYKITLLLSLTMFWDFPASAGTLIESVTTLIIKEPVVAPLIIDWLVPILHIGNLQNHYLYFCSGVLIHSRVVLSAGKAFDE</sequence>
<gene>
    <name evidence="2" type="ORF">HICCMSTLAB_LOCUS7806</name>
</gene>
<dbReference type="InterPro" id="IPR009003">
    <property type="entry name" value="Peptidase_S1_PA"/>
</dbReference>
<dbReference type="SUPFAM" id="SSF50494">
    <property type="entry name" value="Trypsin-like serine proteases"/>
    <property type="match status" value="2"/>
</dbReference>
<feature type="signal peptide" evidence="1">
    <location>
        <begin position="1"/>
        <end position="23"/>
    </location>
</feature>
<evidence type="ECO:0008006" key="4">
    <source>
        <dbReference type="Google" id="ProtNLM"/>
    </source>
</evidence>
<protein>
    <recommendedName>
        <fullName evidence="4">Peptidase S1 domain-containing protein</fullName>
    </recommendedName>
</protein>
<evidence type="ECO:0000256" key="1">
    <source>
        <dbReference type="SAM" id="SignalP"/>
    </source>
</evidence>
<dbReference type="OrthoDB" id="8033859at2759"/>
<dbReference type="Proteomes" id="UP000786811">
    <property type="component" value="Unassembled WGS sequence"/>
</dbReference>
<dbReference type="AlphaFoldDB" id="A0A8J2MU10"/>